<evidence type="ECO:0000313" key="3">
    <source>
        <dbReference type="Proteomes" id="UP000184423"/>
    </source>
</evidence>
<proteinExistence type="predicted"/>
<feature type="transmembrane region" description="Helical" evidence="1">
    <location>
        <begin position="14"/>
        <end position="35"/>
    </location>
</feature>
<protein>
    <submittedName>
        <fullName evidence="2">Uncharacterized protein</fullName>
    </submittedName>
</protein>
<name>A0A1M5B499_9CLOT</name>
<evidence type="ECO:0000256" key="1">
    <source>
        <dbReference type="SAM" id="Phobius"/>
    </source>
</evidence>
<dbReference type="AlphaFoldDB" id="A0A1M5B499"/>
<reference evidence="3" key="1">
    <citation type="submission" date="2016-11" db="EMBL/GenBank/DDBJ databases">
        <authorList>
            <person name="Varghese N."/>
            <person name="Submissions S."/>
        </authorList>
    </citation>
    <scope>NUCLEOTIDE SEQUENCE [LARGE SCALE GENOMIC DNA]</scope>
    <source>
        <strain evidence="3">DSM 10124</strain>
    </source>
</reference>
<evidence type="ECO:0000313" key="2">
    <source>
        <dbReference type="EMBL" id="SHF37275.1"/>
    </source>
</evidence>
<dbReference type="EMBL" id="FQVG01000062">
    <property type="protein sequence ID" value="SHF37275.1"/>
    <property type="molecule type" value="Genomic_DNA"/>
</dbReference>
<gene>
    <name evidence="2" type="ORF">SAMN02746091_02372</name>
</gene>
<keyword evidence="1" id="KW-0472">Membrane</keyword>
<keyword evidence="1" id="KW-0812">Transmembrane</keyword>
<keyword evidence="3" id="KW-1185">Reference proteome</keyword>
<dbReference type="Proteomes" id="UP000184423">
    <property type="component" value="Unassembled WGS sequence"/>
</dbReference>
<keyword evidence="1" id="KW-1133">Transmembrane helix</keyword>
<dbReference type="RefSeq" id="WP_073249912.1">
    <property type="nucleotide sequence ID" value="NZ_FQVG01000062.1"/>
</dbReference>
<accession>A0A1M5B499</accession>
<organism evidence="2 3">
    <name type="scientific">Caloramator proteoclasticus DSM 10124</name>
    <dbReference type="NCBI Taxonomy" id="1121262"/>
    <lineage>
        <taxon>Bacteria</taxon>
        <taxon>Bacillati</taxon>
        <taxon>Bacillota</taxon>
        <taxon>Clostridia</taxon>
        <taxon>Eubacteriales</taxon>
        <taxon>Clostridiaceae</taxon>
        <taxon>Caloramator</taxon>
    </lineage>
</organism>
<sequence length="197" mass="23142">MRTIISFIVKHETLMGSIIGALLAAFFGILTQVWLDKKREKAEAKNITELVKYEMDLNYQLAKQMAITKEGVYEFKTDYYDRFLDKIMLINNDMIKSKILDIYIDLKLYNAGINSQYGLIIKKIRELNQVSKWGLKIETEEELNREISIYQMKKNNGEIKELELANYQAKDKRGYYGIICSIDNLSNKIERVFRNNN</sequence>